<keyword evidence="1" id="KW-1133">Transmembrane helix</keyword>
<dbReference type="EMBL" id="FRYK01000001">
    <property type="protein sequence ID" value="SHO72452.1"/>
    <property type="molecule type" value="Genomic_DNA"/>
</dbReference>
<protein>
    <submittedName>
        <fullName evidence="2">Uncharacterized membrane protein YsdA, DUF1294 family</fullName>
    </submittedName>
</protein>
<accession>A0A1M7ZUB3</accession>
<name>A0A1M7ZUB3_9FLAO</name>
<proteinExistence type="predicted"/>
<evidence type="ECO:0000313" key="3">
    <source>
        <dbReference type="Proteomes" id="UP000184611"/>
    </source>
</evidence>
<feature type="transmembrane region" description="Helical" evidence="1">
    <location>
        <begin position="36"/>
        <end position="57"/>
    </location>
</feature>
<sequence length="90" mass="10500">MEALFIYLIVINNLCFLTFGYDKWQAKKNKRRISEFKLLFLTGVGGTIGGIVSMYLFKHKTNKFSFTLAFYAIAILQIVLFYFGMQMFKS</sequence>
<dbReference type="OrthoDB" id="1080927at2"/>
<dbReference type="AlphaFoldDB" id="A0A1M7ZUB3"/>
<feature type="transmembrane region" description="Helical" evidence="1">
    <location>
        <begin position="6"/>
        <end position="24"/>
    </location>
</feature>
<keyword evidence="1" id="KW-0472">Membrane</keyword>
<dbReference type="RefSeq" id="WP_073581593.1">
    <property type="nucleotide sequence ID" value="NZ_CBCSEA010000028.1"/>
</dbReference>
<dbReference type="Pfam" id="PF06961">
    <property type="entry name" value="DUF1294"/>
    <property type="match status" value="1"/>
</dbReference>
<dbReference type="Proteomes" id="UP000184611">
    <property type="component" value="Unassembled WGS sequence"/>
</dbReference>
<dbReference type="InterPro" id="IPR010718">
    <property type="entry name" value="DUF1294"/>
</dbReference>
<reference evidence="3" key="1">
    <citation type="submission" date="2016-12" db="EMBL/GenBank/DDBJ databases">
        <authorList>
            <person name="Varghese N."/>
            <person name="Submissions S."/>
        </authorList>
    </citation>
    <scope>NUCLEOTIDE SEQUENCE [LARGE SCALE GENOMIC DNA]</scope>
    <source>
        <strain evidence="3">DSM 18830</strain>
    </source>
</reference>
<keyword evidence="3" id="KW-1185">Reference proteome</keyword>
<evidence type="ECO:0000313" key="2">
    <source>
        <dbReference type="EMBL" id="SHO72452.1"/>
    </source>
</evidence>
<organism evidence="2 3">
    <name type="scientific">Flavobacterium cucumis</name>
    <dbReference type="NCBI Taxonomy" id="416016"/>
    <lineage>
        <taxon>Bacteria</taxon>
        <taxon>Pseudomonadati</taxon>
        <taxon>Bacteroidota</taxon>
        <taxon>Flavobacteriia</taxon>
        <taxon>Flavobacteriales</taxon>
        <taxon>Flavobacteriaceae</taxon>
        <taxon>Flavobacterium</taxon>
    </lineage>
</organism>
<gene>
    <name evidence="2" type="ORF">SAMN05443547_0784</name>
</gene>
<feature type="transmembrane region" description="Helical" evidence="1">
    <location>
        <begin position="63"/>
        <end position="83"/>
    </location>
</feature>
<keyword evidence="1" id="KW-0812">Transmembrane</keyword>
<evidence type="ECO:0000256" key="1">
    <source>
        <dbReference type="SAM" id="Phobius"/>
    </source>
</evidence>